<dbReference type="RefSeq" id="XP_023160185.1">
    <property type="nucleotide sequence ID" value="XM_023304417.2"/>
</dbReference>
<dbReference type="OMA" id="QPFACEE"/>
<evidence type="ECO:0000256" key="3">
    <source>
        <dbReference type="ARBA" id="ARBA00022737"/>
    </source>
</evidence>
<evidence type="ECO:0000256" key="6">
    <source>
        <dbReference type="ARBA" id="ARBA00023242"/>
    </source>
</evidence>
<proteinExistence type="predicted"/>
<evidence type="ECO:0000259" key="11">
    <source>
        <dbReference type="PROSITE" id="PS51915"/>
    </source>
</evidence>
<sequence>MTTYTKCRVCICALDATVGSYDMHKLPLLAHKFVTCTDLSVEVDERVPSELCQACFNQLELLYAFRAKCIAADTKWRMQILAFCDDEEPIYDLEAAPTQVEVQELHLELTNEKQNRKQLRSQTKCVQQLTNAAETNAEHCHTDEQLGQLEDKVDDDTSTSPQLTKDVFKCNICAAQFLNEKRLQSHSRRHGQMPYPCTEPGCGRGYSHKHTLSVHMRKCHKLGKEHKSHVCEFCGKVFDTMALLKNHRFTHKDKLQQPFACEEPSCERRFATKQLLKIHMMRHAGIKNYTCSFCGVQKTTRTELKIHLNYHTLERTYCCRLCSKVCYSSSNLNKHMRTIHERARNYACRYCERAFIQPETRNQHELIHTGEKPHGCEECGRHFRQKAALRAHLKIHTRQPKKSDAPIETETFVEIEDAGVVLQSEDLGYD</sequence>
<dbReference type="AlphaFoldDB" id="A0A6J1L5R1"/>
<name>A0A6J1L5R1_DROHY</name>
<dbReference type="Proteomes" id="UP000504633">
    <property type="component" value="Unplaced"/>
</dbReference>
<keyword evidence="3" id="KW-0677">Repeat</keyword>
<feature type="binding site" evidence="8">
    <location>
        <position position="7"/>
    </location>
    <ligand>
        <name>Zn(2+)</name>
        <dbReference type="ChEBI" id="CHEBI:29105"/>
    </ligand>
</feature>
<organism evidence="12 13">
    <name type="scientific">Drosophila hydei</name>
    <name type="common">Fruit fly</name>
    <dbReference type="NCBI Taxonomy" id="7224"/>
    <lineage>
        <taxon>Eukaryota</taxon>
        <taxon>Metazoa</taxon>
        <taxon>Ecdysozoa</taxon>
        <taxon>Arthropoda</taxon>
        <taxon>Hexapoda</taxon>
        <taxon>Insecta</taxon>
        <taxon>Pterygota</taxon>
        <taxon>Neoptera</taxon>
        <taxon>Endopterygota</taxon>
        <taxon>Diptera</taxon>
        <taxon>Brachycera</taxon>
        <taxon>Muscomorpha</taxon>
        <taxon>Ephydroidea</taxon>
        <taxon>Drosophilidae</taxon>
        <taxon>Drosophila</taxon>
    </lineage>
</organism>
<evidence type="ECO:0000313" key="12">
    <source>
        <dbReference type="Proteomes" id="UP000504633"/>
    </source>
</evidence>
<keyword evidence="12" id="KW-1185">Reference proteome</keyword>
<dbReference type="PANTHER" id="PTHR24394:SF29">
    <property type="entry name" value="MYONEURIN"/>
    <property type="match status" value="1"/>
</dbReference>
<feature type="domain" description="C2H2-type" evidence="10">
    <location>
        <begin position="289"/>
        <end position="316"/>
    </location>
</feature>
<feature type="domain" description="C2H2-type" evidence="10">
    <location>
        <begin position="374"/>
        <end position="401"/>
    </location>
</feature>
<dbReference type="PROSITE" id="PS00028">
    <property type="entry name" value="ZINC_FINGER_C2H2_1"/>
    <property type="match status" value="7"/>
</dbReference>
<comment type="subcellular location">
    <subcellularLocation>
        <location evidence="1">Nucleus</location>
    </subcellularLocation>
</comment>
<evidence type="ECO:0000256" key="5">
    <source>
        <dbReference type="ARBA" id="ARBA00022833"/>
    </source>
</evidence>
<dbReference type="InterPro" id="IPR036236">
    <property type="entry name" value="Znf_C2H2_sf"/>
</dbReference>
<evidence type="ECO:0000256" key="2">
    <source>
        <dbReference type="ARBA" id="ARBA00022723"/>
    </source>
</evidence>
<dbReference type="SMART" id="SM00355">
    <property type="entry name" value="ZnF_C2H2"/>
    <property type="match status" value="8"/>
</dbReference>
<feature type="domain" description="C2H2-type" evidence="10">
    <location>
        <begin position="229"/>
        <end position="256"/>
    </location>
</feature>
<dbReference type="SMART" id="SM00868">
    <property type="entry name" value="zf-AD"/>
    <property type="match status" value="1"/>
</dbReference>
<gene>
    <name evidence="13" type="primary">LOC111592310</name>
</gene>
<feature type="binding site" evidence="8">
    <location>
        <position position="10"/>
    </location>
    <ligand>
        <name>Zn(2+)</name>
        <dbReference type="ChEBI" id="CHEBI:29105"/>
    </ligand>
</feature>
<dbReference type="GO" id="GO:0000981">
    <property type="term" value="F:DNA-binding transcription factor activity, RNA polymerase II-specific"/>
    <property type="evidence" value="ECO:0007669"/>
    <property type="project" value="TreeGrafter"/>
</dbReference>
<dbReference type="GeneID" id="111592310"/>
<feature type="domain" description="C2H2-type" evidence="10">
    <location>
        <begin position="195"/>
        <end position="225"/>
    </location>
</feature>
<dbReference type="Pfam" id="PF07776">
    <property type="entry name" value="zf-AD"/>
    <property type="match status" value="1"/>
</dbReference>
<keyword evidence="6" id="KW-0539">Nucleus</keyword>
<dbReference type="GO" id="GO:0008270">
    <property type="term" value="F:zinc ion binding"/>
    <property type="evidence" value="ECO:0007669"/>
    <property type="project" value="UniProtKB-UniRule"/>
</dbReference>
<dbReference type="PROSITE" id="PS50157">
    <property type="entry name" value="ZINC_FINGER_C2H2_2"/>
    <property type="match status" value="8"/>
</dbReference>
<reference evidence="13" key="1">
    <citation type="submission" date="2025-08" db="UniProtKB">
        <authorList>
            <consortium name="RefSeq"/>
        </authorList>
    </citation>
    <scope>IDENTIFICATION</scope>
    <source>
        <strain evidence="13">15085-1641.00</strain>
        <tissue evidence="13">Whole body</tissue>
    </source>
</reference>
<dbReference type="SUPFAM" id="SSF57667">
    <property type="entry name" value="beta-beta-alpha zinc fingers"/>
    <property type="match status" value="4"/>
</dbReference>
<dbReference type="OrthoDB" id="6077919at2759"/>
<dbReference type="Gene3D" id="3.30.160.60">
    <property type="entry name" value="Classic Zinc Finger"/>
    <property type="match status" value="6"/>
</dbReference>
<keyword evidence="5 8" id="KW-0862">Zinc</keyword>
<evidence type="ECO:0000259" key="10">
    <source>
        <dbReference type="PROSITE" id="PS50157"/>
    </source>
</evidence>
<evidence type="ECO:0000256" key="7">
    <source>
        <dbReference type="PROSITE-ProRule" id="PRU00042"/>
    </source>
</evidence>
<keyword evidence="4 7" id="KW-0863">Zinc-finger</keyword>
<keyword evidence="2 8" id="KW-0479">Metal-binding</keyword>
<evidence type="ECO:0000256" key="1">
    <source>
        <dbReference type="ARBA" id="ARBA00004123"/>
    </source>
</evidence>
<evidence type="ECO:0000256" key="4">
    <source>
        <dbReference type="ARBA" id="ARBA00022771"/>
    </source>
</evidence>
<feature type="binding site" evidence="8">
    <location>
        <position position="52"/>
    </location>
    <ligand>
        <name>Zn(2+)</name>
        <dbReference type="ChEBI" id="CHEBI:29105"/>
    </ligand>
</feature>
<feature type="domain" description="C2H2-type" evidence="10">
    <location>
        <begin position="346"/>
        <end position="373"/>
    </location>
</feature>
<dbReference type="PANTHER" id="PTHR24394">
    <property type="entry name" value="ZINC FINGER PROTEIN"/>
    <property type="match status" value="1"/>
</dbReference>
<feature type="region of interest" description="Disordered" evidence="9">
    <location>
        <begin position="138"/>
        <end position="161"/>
    </location>
</feature>
<feature type="domain" description="C2H2-type" evidence="10">
    <location>
        <begin position="317"/>
        <end position="345"/>
    </location>
</feature>
<evidence type="ECO:0000256" key="9">
    <source>
        <dbReference type="SAM" id="MobiDB-lite"/>
    </source>
</evidence>
<accession>A0A6J1L5R1</accession>
<evidence type="ECO:0000256" key="8">
    <source>
        <dbReference type="PROSITE-ProRule" id="PRU01263"/>
    </source>
</evidence>
<evidence type="ECO:0000313" key="13">
    <source>
        <dbReference type="RefSeq" id="XP_023160185.1"/>
    </source>
</evidence>
<dbReference type="GO" id="GO:0005634">
    <property type="term" value="C:nucleus"/>
    <property type="evidence" value="ECO:0007669"/>
    <property type="project" value="UniProtKB-SubCell"/>
</dbReference>
<dbReference type="SUPFAM" id="SSF57716">
    <property type="entry name" value="Glucocorticoid receptor-like (DNA-binding domain)"/>
    <property type="match status" value="1"/>
</dbReference>
<dbReference type="InterPro" id="IPR013087">
    <property type="entry name" value="Znf_C2H2_type"/>
</dbReference>
<dbReference type="KEGG" id="dhe:111592310"/>
<dbReference type="Pfam" id="PF00096">
    <property type="entry name" value="zf-C2H2"/>
    <property type="match status" value="4"/>
</dbReference>
<feature type="binding site" evidence="8">
    <location>
        <position position="55"/>
    </location>
    <ligand>
        <name>Zn(2+)</name>
        <dbReference type="ChEBI" id="CHEBI:29105"/>
    </ligand>
</feature>
<feature type="domain" description="ZAD" evidence="11">
    <location>
        <begin position="5"/>
        <end position="79"/>
    </location>
</feature>
<dbReference type="PROSITE" id="PS51915">
    <property type="entry name" value="ZAD"/>
    <property type="match status" value="1"/>
</dbReference>
<feature type="domain" description="C2H2-type" evidence="10">
    <location>
        <begin position="168"/>
        <end position="190"/>
    </location>
</feature>
<protein>
    <submittedName>
        <fullName evidence="13">Gastrula zinc finger protein XlCGF46.1-like</fullName>
    </submittedName>
</protein>
<dbReference type="InterPro" id="IPR012934">
    <property type="entry name" value="Znf_AD"/>
</dbReference>
<dbReference type="FunFam" id="3.30.160.60:FF:000557">
    <property type="entry name" value="zinc finger and SCAN domain-containing protein 29"/>
    <property type="match status" value="1"/>
</dbReference>
<feature type="domain" description="C2H2-type" evidence="10">
    <location>
        <begin position="259"/>
        <end position="288"/>
    </location>
</feature>